<dbReference type="Pfam" id="PF22772">
    <property type="entry name" value="WsaF_C"/>
    <property type="match status" value="1"/>
</dbReference>
<dbReference type="Proteomes" id="UP000224317">
    <property type="component" value="Unassembled WGS sequence"/>
</dbReference>
<dbReference type="AlphaFoldDB" id="A0A2G3EB54"/>
<evidence type="ECO:0000259" key="1">
    <source>
        <dbReference type="Pfam" id="PF21374"/>
    </source>
</evidence>
<proteinExistence type="predicted"/>
<feature type="domain" description="WsaF C-terminal" evidence="2">
    <location>
        <begin position="222"/>
        <end position="350"/>
    </location>
</feature>
<organism evidence="3 4">
    <name type="scientific">Pseudobutyrivibrio ruminis</name>
    <dbReference type="NCBI Taxonomy" id="46206"/>
    <lineage>
        <taxon>Bacteria</taxon>
        <taxon>Bacillati</taxon>
        <taxon>Bacillota</taxon>
        <taxon>Clostridia</taxon>
        <taxon>Lachnospirales</taxon>
        <taxon>Lachnospiraceae</taxon>
        <taxon>Pseudobutyrivibrio</taxon>
    </lineage>
</organism>
<dbReference type="GO" id="GO:0030247">
    <property type="term" value="F:polysaccharide binding"/>
    <property type="evidence" value="ECO:0007669"/>
    <property type="project" value="InterPro"/>
</dbReference>
<reference evidence="3" key="1">
    <citation type="submission" date="2017-10" db="EMBL/GenBank/DDBJ databases">
        <title>Resolving the taxonomy of Roseburia spp., Eubacterium rectale and Agathobacter spp. through phylogenomic analysis.</title>
        <authorList>
            <person name="Sheridan P.O."/>
            <person name="Walker A.W."/>
            <person name="Duncan S.H."/>
            <person name="Scott K.P."/>
            <person name="Toole P.W.O."/>
            <person name="Luis P."/>
            <person name="Flint H.J."/>
        </authorList>
    </citation>
    <scope>NUCLEOTIDE SEQUENCE [LARGE SCALE GENOMIC DNA]</scope>
    <source>
        <strain evidence="3">JK10</strain>
    </source>
</reference>
<evidence type="ECO:0000313" key="3">
    <source>
        <dbReference type="EMBL" id="PHU40385.1"/>
    </source>
</evidence>
<accession>A0A2G3EB54</accession>
<name>A0A2G3EB54_9FIRM</name>
<sequence>MSMENVRKVEDIIGEKYYIARPLKTMAEDSDRVRLNFVTDDISKKSLFGGVATALIFATFLCESKDWTLRIITRYYGCDVTDYYDFLKMLDIKPPKRVETYSDEDKDAENLRLSVSSKDVFFATSWWSAKSILDSDICKRFIYIIQEEETFFYPQGDDRFECANIMNNENIDFIVNSKLLYNYLQNNGYDTLCKNAVYFEPAFSKKLYFADDKSFEKGNEKKKLFFYCRPNNPRNLYYFGLKCLDEALRRNIIDTDVWEVYLAGSDSYNIEFSNGYIPKQKGVMGWKEYADFARTVDLAFSLMYTPHPSYPPFDMLTSGAVVLTNNYSNKRNLDYSKNMIMKELTIDDMLTGFAEGVELANDSVKREKNYQNNNIVTDWHEVFDSIVEDFAGRIEAGRYV</sequence>
<evidence type="ECO:0000259" key="2">
    <source>
        <dbReference type="Pfam" id="PF22772"/>
    </source>
</evidence>
<dbReference type="Gene3D" id="3.40.50.2000">
    <property type="entry name" value="Glycogen Phosphorylase B"/>
    <property type="match status" value="1"/>
</dbReference>
<comment type="caution">
    <text evidence="3">The sequence shown here is derived from an EMBL/GenBank/DDBJ whole genome shotgun (WGS) entry which is preliminary data.</text>
</comment>
<keyword evidence="4" id="KW-1185">Reference proteome</keyword>
<dbReference type="InterPro" id="IPR055050">
    <property type="entry name" value="WsaF_C"/>
</dbReference>
<feature type="domain" description="WsaF N-terminal" evidence="1">
    <location>
        <begin position="34"/>
        <end position="154"/>
    </location>
</feature>
<protein>
    <submittedName>
        <fullName evidence="3">Uncharacterized protein</fullName>
    </submittedName>
</protein>
<gene>
    <name evidence="3" type="ORF">CSX00_06350</name>
</gene>
<dbReference type="Pfam" id="PF21374">
    <property type="entry name" value="WsaF_N"/>
    <property type="match status" value="1"/>
</dbReference>
<dbReference type="EMBL" id="PDYH01000020">
    <property type="protein sequence ID" value="PHU40385.1"/>
    <property type="molecule type" value="Genomic_DNA"/>
</dbReference>
<dbReference type="Gene3D" id="3.40.50.11090">
    <property type="match status" value="1"/>
</dbReference>
<dbReference type="InterPro" id="IPR048510">
    <property type="entry name" value="WsaF_N"/>
</dbReference>
<evidence type="ECO:0000313" key="4">
    <source>
        <dbReference type="Proteomes" id="UP000224317"/>
    </source>
</evidence>